<keyword evidence="3" id="KW-1185">Reference proteome</keyword>
<evidence type="ECO:0000313" key="2">
    <source>
        <dbReference type="EMBL" id="MBZ9612170.1"/>
    </source>
</evidence>
<dbReference type="PROSITE" id="PS51077">
    <property type="entry name" value="HTH_ICLR"/>
    <property type="match status" value="1"/>
</dbReference>
<dbReference type="InterPro" id="IPR005471">
    <property type="entry name" value="Tscrpt_reg_IclR_N"/>
</dbReference>
<dbReference type="Pfam" id="PF09339">
    <property type="entry name" value="HTH_IclR"/>
    <property type="match status" value="1"/>
</dbReference>
<reference evidence="2 3" key="1">
    <citation type="submission" date="2020-12" db="EMBL/GenBank/DDBJ databases">
        <authorList>
            <person name="Ruan W."/>
            <person name="Khan S.A."/>
            <person name="Jeon C.O."/>
        </authorList>
    </citation>
    <scope>NUCLEOTIDE SEQUENCE [LARGE SCALE GENOMIC DNA]</scope>
    <source>
        <strain evidence="2 3">MA-13</strain>
    </source>
</reference>
<sequence length="103" mass="11763">MSDTKYLSNQICRVLRLQKVLAGHENTGLTISEIANKMDTTASQVLRDLANLQNEGFAERCPWDDNRWRLGIALAQISNKVRINLDQAQLQLQQDITNYSKVF</sequence>
<dbReference type="InterPro" id="IPR036388">
    <property type="entry name" value="WH-like_DNA-bd_sf"/>
</dbReference>
<proteinExistence type="predicted"/>
<dbReference type="EMBL" id="JAERPS020000003">
    <property type="protein sequence ID" value="MBZ9612170.1"/>
    <property type="molecule type" value="Genomic_DNA"/>
</dbReference>
<accession>A0ABS7XAI9</accession>
<feature type="domain" description="HTH iclR-type" evidence="1">
    <location>
        <begin position="8"/>
        <end position="72"/>
    </location>
</feature>
<organism evidence="2 3">
    <name type="scientific">Rheinheimera maricola</name>
    <dbReference type="NCBI Taxonomy" id="2793282"/>
    <lineage>
        <taxon>Bacteria</taxon>
        <taxon>Pseudomonadati</taxon>
        <taxon>Pseudomonadota</taxon>
        <taxon>Gammaproteobacteria</taxon>
        <taxon>Chromatiales</taxon>
        <taxon>Chromatiaceae</taxon>
        <taxon>Rheinheimera</taxon>
    </lineage>
</organism>
<comment type="caution">
    <text evidence="2">The sequence shown here is derived from an EMBL/GenBank/DDBJ whole genome shotgun (WGS) entry which is preliminary data.</text>
</comment>
<dbReference type="InterPro" id="IPR036390">
    <property type="entry name" value="WH_DNA-bd_sf"/>
</dbReference>
<dbReference type="SUPFAM" id="SSF46785">
    <property type="entry name" value="Winged helix' DNA-binding domain"/>
    <property type="match status" value="1"/>
</dbReference>
<name>A0ABS7XAI9_9GAMM</name>
<gene>
    <name evidence="2" type="ORF">I4W93_011250</name>
</gene>
<dbReference type="Proteomes" id="UP000663814">
    <property type="component" value="Unassembled WGS sequence"/>
</dbReference>
<evidence type="ECO:0000259" key="1">
    <source>
        <dbReference type="PROSITE" id="PS51077"/>
    </source>
</evidence>
<evidence type="ECO:0000313" key="3">
    <source>
        <dbReference type="Proteomes" id="UP000663814"/>
    </source>
</evidence>
<dbReference type="RefSeq" id="WP_205310826.1">
    <property type="nucleotide sequence ID" value="NZ_JAERPS020000003.1"/>
</dbReference>
<dbReference type="Gene3D" id="1.10.10.10">
    <property type="entry name" value="Winged helix-like DNA-binding domain superfamily/Winged helix DNA-binding domain"/>
    <property type="match status" value="1"/>
</dbReference>
<reference evidence="2 3" key="2">
    <citation type="submission" date="2021-08" db="EMBL/GenBank/DDBJ databases">
        <title>Rheinheimera aquimaris sp. nov., isolated from seawater of the East Sea in Korea.</title>
        <authorList>
            <person name="Kim K.H."/>
            <person name="Wenting R."/>
            <person name="Kim K.R."/>
            <person name="Jeon C.O."/>
        </authorList>
    </citation>
    <scope>NUCLEOTIDE SEQUENCE [LARGE SCALE GENOMIC DNA]</scope>
    <source>
        <strain evidence="2 3">MA-13</strain>
    </source>
</reference>
<protein>
    <recommendedName>
        <fullName evidence="1">HTH iclR-type domain-containing protein</fullName>
    </recommendedName>
</protein>